<dbReference type="GO" id="GO:0008061">
    <property type="term" value="F:chitin binding"/>
    <property type="evidence" value="ECO:0007669"/>
    <property type="project" value="UniProtKB-KW"/>
</dbReference>
<evidence type="ECO:0000256" key="1">
    <source>
        <dbReference type="ARBA" id="ARBA00022669"/>
    </source>
</evidence>
<dbReference type="Pfam" id="PF01607">
    <property type="entry name" value="CBM_14"/>
    <property type="match status" value="2"/>
</dbReference>
<feature type="domain" description="Chitin-binding type-2" evidence="7">
    <location>
        <begin position="356"/>
        <end position="410"/>
    </location>
</feature>
<accession>A0AA39HZF9</accession>
<keyword evidence="3" id="KW-0677">Repeat</keyword>
<dbReference type="Gene3D" id="2.170.140.10">
    <property type="entry name" value="Chitin binding domain"/>
    <property type="match status" value="1"/>
</dbReference>
<reference evidence="8" key="1">
    <citation type="submission" date="2023-06" db="EMBL/GenBank/DDBJ databases">
        <title>Genomic analysis of the entomopathogenic nematode Steinernema hermaphroditum.</title>
        <authorList>
            <person name="Schwarz E.M."/>
            <person name="Heppert J.K."/>
            <person name="Baniya A."/>
            <person name="Schwartz H.T."/>
            <person name="Tan C.-H."/>
            <person name="Antoshechkin I."/>
            <person name="Sternberg P.W."/>
            <person name="Goodrich-Blair H."/>
            <person name="Dillman A.R."/>
        </authorList>
    </citation>
    <scope>NUCLEOTIDE SEQUENCE</scope>
    <source>
        <strain evidence="8">PS9179</strain>
        <tissue evidence="8">Whole animal</tissue>
    </source>
</reference>
<feature type="domain" description="Chitin-binding type-2" evidence="7">
    <location>
        <begin position="288"/>
        <end position="335"/>
    </location>
</feature>
<dbReference type="Proteomes" id="UP001175271">
    <property type="component" value="Unassembled WGS sequence"/>
</dbReference>
<dbReference type="Gene3D" id="3.20.20.80">
    <property type="entry name" value="Glycosidases"/>
    <property type="match status" value="1"/>
</dbReference>
<evidence type="ECO:0000256" key="2">
    <source>
        <dbReference type="ARBA" id="ARBA00022729"/>
    </source>
</evidence>
<evidence type="ECO:0000256" key="4">
    <source>
        <dbReference type="ARBA" id="ARBA00023157"/>
    </source>
</evidence>
<dbReference type="EMBL" id="JAUCMV010000003">
    <property type="protein sequence ID" value="KAK0414315.1"/>
    <property type="molecule type" value="Genomic_DNA"/>
</dbReference>
<dbReference type="PROSITE" id="PS50940">
    <property type="entry name" value="CHIT_BIND_II"/>
    <property type="match status" value="4"/>
</dbReference>
<evidence type="ECO:0000256" key="6">
    <source>
        <dbReference type="SAM" id="SignalP"/>
    </source>
</evidence>
<dbReference type="AlphaFoldDB" id="A0AA39HZF9"/>
<sequence length="486" mass="55389">MENLIPKRFSQYSSAGMKLHSILVVLSFAQVCAALSEDERKWFRPGCAENYGLSGYAIGAACKHGFLICQRYGSGYLRSTFKCPEGLVFPPLLNVNSPQCVYPEEVADCRRGKDRSRWYANRVYFKRYFTCENRPNGVYGLLPYGQIYPRCTNGTMTVEDCGNERTYYSPEHKCIDDSTYDTYNLEPTNATKYDKPPLHNLTREIIFEATVDDRSLTCNASTPLPTTNGTCSKRFWICPQEGVDPVIFFCPEGLFFDEPRQTCDFYTHVPVCFPYPAAAAHVENPKETLDCQGRADGFYGFSSRSPVYFQCRGNLSVAMVCPKDHFFNSTLNTCDFHIPRLTQLRLNGHSMDKKAIAFCKNSTNANGFLEEGECVDHYIRCLRGLPFKMRCPKGFSFADNICVWHNVCLGLVPKHPSPRKPNFTVLYKIRTSDPEEQHVRLPEIAPPGSKTLPMTMEPLSTNYTKQNMLMFNLLVFWPESHPEKFV</sequence>
<dbReference type="InterPro" id="IPR036508">
    <property type="entry name" value="Chitin-bd_dom_sf"/>
</dbReference>
<organism evidence="8 9">
    <name type="scientific">Steinernema hermaphroditum</name>
    <dbReference type="NCBI Taxonomy" id="289476"/>
    <lineage>
        <taxon>Eukaryota</taxon>
        <taxon>Metazoa</taxon>
        <taxon>Ecdysozoa</taxon>
        <taxon>Nematoda</taxon>
        <taxon>Chromadorea</taxon>
        <taxon>Rhabditida</taxon>
        <taxon>Tylenchina</taxon>
        <taxon>Panagrolaimomorpha</taxon>
        <taxon>Strongyloidoidea</taxon>
        <taxon>Steinernematidae</taxon>
        <taxon>Steinernema</taxon>
    </lineage>
</organism>
<gene>
    <name evidence="8" type="ORF">QR680_007262</name>
</gene>
<evidence type="ECO:0000256" key="5">
    <source>
        <dbReference type="ARBA" id="ARBA00023180"/>
    </source>
</evidence>
<protein>
    <recommendedName>
        <fullName evidence="7">Chitin-binding type-2 domain-containing protein</fullName>
    </recommendedName>
</protein>
<dbReference type="SMART" id="SM00494">
    <property type="entry name" value="ChtBD2"/>
    <property type="match status" value="4"/>
</dbReference>
<keyword evidence="5" id="KW-0325">Glycoprotein</keyword>
<feature type="signal peptide" evidence="6">
    <location>
        <begin position="1"/>
        <end position="34"/>
    </location>
</feature>
<feature type="domain" description="Chitin-binding type-2" evidence="7">
    <location>
        <begin position="44"/>
        <end position="111"/>
    </location>
</feature>
<keyword evidence="1" id="KW-0147">Chitin-binding</keyword>
<evidence type="ECO:0000313" key="8">
    <source>
        <dbReference type="EMBL" id="KAK0414315.1"/>
    </source>
</evidence>
<evidence type="ECO:0000259" key="7">
    <source>
        <dbReference type="PROSITE" id="PS50940"/>
    </source>
</evidence>
<evidence type="ECO:0000313" key="9">
    <source>
        <dbReference type="Proteomes" id="UP001175271"/>
    </source>
</evidence>
<evidence type="ECO:0000256" key="3">
    <source>
        <dbReference type="ARBA" id="ARBA00022737"/>
    </source>
</evidence>
<dbReference type="PANTHER" id="PTHR23301">
    <property type="entry name" value="CHITIN BINDING PERITROPHIN-A"/>
    <property type="match status" value="1"/>
</dbReference>
<feature type="chain" id="PRO_5041257899" description="Chitin-binding type-2 domain-containing protein" evidence="6">
    <location>
        <begin position="35"/>
        <end position="486"/>
    </location>
</feature>
<dbReference type="InterPro" id="IPR051940">
    <property type="entry name" value="Chitin_bind-dev_reg"/>
</dbReference>
<keyword evidence="4" id="KW-1015">Disulfide bond</keyword>
<comment type="caution">
    <text evidence="8">The sequence shown here is derived from an EMBL/GenBank/DDBJ whole genome shotgun (WGS) entry which is preliminary data.</text>
</comment>
<keyword evidence="9" id="KW-1185">Reference proteome</keyword>
<feature type="domain" description="Chitin-binding type-2" evidence="7">
    <location>
        <begin position="215"/>
        <end position="274"/>
    </location>
</feature>
<dbReference type="SUPFAM" id="SSF57625">
    <property type="entry name" value="Invertebrate chitin-binding proteins"/>
    <property type="match status" value="3"/>
</dbReference>
<keyword evidence="2 6" id="KW-0732">Signal</keyword>
<dbReference type="PANTHER" id="PTHR23301:SF0">
    <property type="entry name" value="CHITIN-BINDING TYPE-2 DOMAIN-CONTAINING PROTEIN-RELATED"/>
    <property type="match status" value="1"/>
</dbReference>
<name>A0AA39HZF9_9BILA</name>
<dbReference type="GO" id="GO:0005576">
    <property type="term" value="C:extracellular region"/>
    <property type="evidence" value="ECO:0007669"/>
    <property type="project" value="InterPro"/>
</dbReference>
<proteinExistence type="predicted"/>
<dbReference type="InterPro" id="IPR002557">
    <property type="entry name" value="Chitin-bd_dom"/>
</dbReference>